<dbReference type="OrthoDB" id="157305at2"/>
<gene>
    <name evidence="1" type="ORF">KDA_19800</name>
</gene>
<evidence type="ECO:0000313" key="2">
    <source>
        <dbReference type="Proteomes" id="UP000287171"/>
    </source>
</evidence>
<dbReference type="Proteomes" id="UP000287171">
    <property type="component" value="Unassembled WGS sequence"/>
</dbReference>
<dbReference type="AlphaFoldDB" id="A0A402B573"/>
<name>A0A402B573_9CHLR</name>
<protein>
    <submittedName>
        <fullName evidence="1">Uncharacterized protein</fullName>
    </submittedName>
</protein>
<evidence type="ECO:0000313" key="1">
    <source>
        <dbReference type="EMBL" id="GCE26496.1"/>
    </source>
</evidence>
<accession>A0A402B573</accession>
<organism evidence="1 2">
    <name type="scientific">Dictyobacter alpinus</name>
    <dbReference type="NCBI Taxonomy" id="2014873"/>
    <lineage>
        <taxon>Bacteria</taxon>
        <taxon>Bacillati</taxon>
        <taxon>Chloroflexota</taxon>
        <taxon>Ktedonobacteria</taxon>
        <taxon>Ktedonobacterales</taxon>
        <taxon>Dictyobacteraceae</taxon>
        <taxon>Dictyobacter</taxon>
    </lineage>
</organism>
<sequence>MSSQICIKTDKSLQQLATEIRDLLSLPPFTLDSFTEEPYCQFEMLGMLVLIRKSAEEDRDPEVRDYEYGFDIQMSFTEHELDTDTIEYNLQPYYAQLLAFRLGIETACYEKKKIGQHWQIRYCYYSKNEKWDGTRLFGEPGWTAAVATGTPSAWRSIHSNF</sequence>
<keyword evidence="2" id="KW-1185">Reference proteome</keyword>
<proteinExistence type="predicted"/>
<comment type="caution">
    <text evidence="1">The sequence shown here is derived from an EMBL/GenBank/DDBJ whole genome shotgun (WGS) entry which is preliminary data.</text>
</comment>
<dbReference type="EMBL" id="BIFT01000001">
    <property type="protein sequence ID" value="GCE26496.1"/>
    <property type="molecule type" value="Genomic_DNA"/>
</dbReference>
<dbReference type="RefSeq" id="WP_126626945.1">
    <property type="nucleotide sequence ID" value="NZ_BIFT01000001.1"/>
</dbReference>
<reference evidence="2" key="1">
    <citation type="submission" date="2018-12" db="EMBL/GenBank/DDBJ databases">
        <title>Tengunoibacter tsumagoiensis gen. nov., sp. nov., Dictyobacter kobayashii sp. nov., D. alpinus sp. nov., and D. joshuensis sp. nov. and description of Dictyobacteraceae fam. nov. within the order Ktedonobacterales isolated from Tengu-no-mugimeshi.</title>
        <authorList>
            <person name="Wang C.M."/>
            <person name="Zheng Y."/>
            <person name="Sakai Y."/>
            <person name="Toyoda A."/>
            <person name="Minakuchi Y."/>
            <person name="Abe K."/>
            <person name="Yokota A."/>
            <person name="Yabe S."/>
        </authorList>
    </citation>
    <scope>NUCLEOTIDE SEQUENCE [LARGE SCALE GENOMIC DNA]</scope>
    <source>
        <strain evidence="2">Uno16</strain>
    </source>
</reference>